<sequence length="289" mass="34268">MNQLTFQSEQFVVDWISFNAKGLENPEPIAKYLLGFGFNSFLLNSCQEVPPREEILYNDPKNKFKVTFSRPGEYWNGTIISFSGLNATYFYQLIQQKSIDFSFFPPILLGRLDLYYFRKTKPTDNISIKEFFESCYRKIRQKKHIQISVESLILTIGNRKSSKYFRIYKKKGGLRFELEIKKTSVKSFQDLLFSGQTQQFEAELSDYFLESFAQIFPFSYCYMDWLAVRLRPNNITLRNPLVSEYIQVDNLISVGDKKHFFLLLQLLSFFQSLETYEEFLIDQSYFILF</sequence>
<organism evidence="1">
    <name type="scientific">Boodleopsis pusilla</name>
    <dbReference type="NCBI Taxonomy" id="381415"/>
    <lineage>
        <taxon>Eukaryota</taxon>
        <taxon>Viridiplantae</taxon>
        <taxon>Chlorophyta</taxon>
        <taxon>core chlorophytes</taxon>
        <taxon>Ulvophyceae</taxon>
        <taxon>TCBD clade</taxon>
        <taxon>Bryopsidales</taxon>
        <taxon>Halimedineae</taxon>
        <taxon>Halimedaceae</taxon>
        <taxon>Rhipileae</taxon>
        <taxon>Boodleopsis</taxon>
    </lineage>
</organism>
<proteinExistence type="predicted"/>
<dbReference type="EMBL" id="MH591103">
    <property type="protein sequence ID" value="AYC64826.1"/>
    <property type="molecule type" value="Genomic_DNA"/>
</dbReference>
<geneLocation type="chloroplast" evidence="1"/>
<dbReference type="AlphaFoldDB" id="A0A386AZF6"/>
<dbReference type="GeneID" id="38278600"/>
<dbReference type="RefSeq" id="YP_009518873.1">
    <property type="nucleotide sequence ID" value="NC_039520.1"/>
</dbReference>
<keyword evidence="1" id="KW-0934">Plastid</keyword>
<protein>
    <submittedName>
        <fullName evidence="1">Uncharacterized protein</fullName>
    </submittedName>
</protein>
<name>A0A386AZF6_9CHLO</name>
<reference evidence="1" key="2">
    <citation type="journal article" date="2019" name="Mol. Phylogenet. Evol.">
        <title>Reassessment of the classification of bryopsidales (chlorophyta) based on chloroplast phylogenomic analyses.</title>
        <authorList>
            <person name="Cremen M.C."/>
            <person name="Leliaert F."/>
            <person name="West J."/>
            <person name="Lam D.W."/>
            <person name="Shimada S."/>
            <person name="Lopez-Bautista J.M."/>
            <person name="Verbruggen H."/>
        </authorList>
    </citation>
    <scope>NUCLEOTIDE SEQUENCE</scope>
</reference>
<accession>A0A386AZF6</accession>
<evidence type="ECO:0000313" key="1">
    <source>
        <dbReference type="EMBL" id="AYC64826.1"/>
    </source>
</evidence>
<reference evidence="1" key="1">
    <citation type="submission" date="2018-07" db="EMBL/GenBank/DDBJ databases">
        <authorList>
            <person name="Quirk P.G."/>
            <person name="Krulwich T.A."/>
        </authorList>
    </citation>
    <scope>NUCLEOTIDE SEQUENCE</scope>
</reference>
<gene>
    <name evidence="1" type="primary">orf289</name>
</gene>
<keyword evidence="1" id="KW-0150">Chloroplast</keyword>